<dbReference type="EMBL" id="AZRV01000012">
    <property type="protein sequence ID" value="RKO62839.1"/>
    <property type="molecule type" value="Genomic_DNA"/>
</dbReference>
<reference evidence="1 2" key="1">
    <citation type="submission" date="2013-12" db="EMBL/GenBank/DDBJ databases">
        <title>Genome and proteome characterization of Caldibacillus debilis GB1 derived from a cellulolytic aero-tolerant co-culture.</title>
        <authorList>
            <person name="Wushke S.T."/>
            <person name="Zhang X."/>
            <person name="Fristensky B."/>
            <person name="Wilkins J.A."/>
            <person name="Levin D.B."/>
            <person name="Sparling R."/>
        </authorList>
    </citation>
    <scope>NUCLEOTIDE SEQUENCE [LARGE SCALE GENOMIC DNA]</scope>
    <source>
        <strain evidence="1 2">GB1</strain>
    </source>
</reference>
<name>A0A420VGS6_9BACI</name>
<sequence>MLTAIAKKALKVGNVPKLPKLFDSISDFIVETNMTKSDIISMAYAVKDFDPDTQVHYHQLKGKGQTLYDDVLQANNSQIVIDEKEMKEIVEKYFIP</sequence>
<dbReference type="Gene3D" id="3.40.630.190">
    <property type="entry name" value="LCP protein"/>
    <property type="match status" value="1"/>
</dbReference>
<protein>
    <submittedName>
        <fullName evidence="1">Uncharacterized protein</fullName>
    </submittedName>
</protein>
<proteinExistence type="predicted"/>
<evidence type="ECO:0000313" key="1">
    <source>
        <dbReference type="EMBL" id="RKO62839.1"/>
    </source>
</evidence>
<dbReference type="Proteomes" id="UP000286235">
    <property type="component" value="Unassembled WGS sequence"/>
</dbReference>
<dbReference type="AlphaFoldDB" id="A0A420VGS6"/>
<organism evidence="1 2">
    <name type="scientific">Caldibacillus debilis GB1</name>
    <dbReference type="NCBI Taxonomy" id="1339248"/>
    <lineage>
        <taxon>Bacteria</taxon>
        <taxon>Bacillati</taxon>
        <taxon>Bacillota</taxon>
        <taxon>Bacilli</taxon>
        <taxon>Bacillales</taxon>
        <taxon>Bacillaceae</taxon>
        <taxon>Caldibacillus</taxon>
    </lineage>
</organism>
<keyword evidence="2" id="KW-1185">Reference proteome</keyword>
<gene>
    <name evidence="1" type="ORF">Cdeb_00569</name>
</gene>
<accession>A0A420VGS6</accession>
<evidence type="ECO:0000313" key="2">
    <source>
        <dbReference type="Proteomes" id="UP000286235"/>
    </source>
</evidence>
<comment type="caution">
    <text evidence="1">The sequence shown here is derived from an EMBL/GenBank/DDBJ whole genome shotgun (WGS) entry which is preliminary data.</text>
</comment>